<organism evidence="2 3">
    <name type="scientific">Mycoplasma amphoriforme A39</name>
    <dbReference type="NCBI Taxonomy" id="572419"/>
    <lineage>
        <taxon>Bacteria</taxon>
        <taxon>Bacillati</taxon>
        <taxon>Mycoplasmatota</taxon>
        <taxon>Mollicutes</taxon>
        <taxon>Mycoplasmataceae</taxon>
        <taxon>Mycoplasma</taxon>
    </lineage>
</organism>
<dbReference type="EMBL" id="HG937516">
    <property type="protein sequence ID" value="CDN40770.1"/>
    <property type="molecule type" value="Genomic_DNA"/>
</dbReference>
<evidence type="ECO:0000313" key="3">
    <source>
        <dbReference type="Proteomes" id="UP000261764"/>
    </source>
</evidence>
<dbReference type="InterPro" id="IPR029044">
    <property type="entry name" value="Nucleotide-diphossugar_trans"/>
</dbReference>
<dbReference type="CDD" id="cd00761">
    <property type="entry name" value="Glyco_tranf_GTA_type"/>
    <property type="match status" value="1"/>
</dbReference>
<dbReference type="InterPro" id="IPR001173">
    <property type="entry name" value="Glyco_trans_2-like"/>
</dbReference>
<evidence type="ECO:0000313" key="2">
    <source>
        <dbReference type="EMBL" id="CDN40770.1"/>
    </source>
</evidence>
<dbReference type="KEGG" id="mamp:MAMA39_06530"/>
<feature type="domain" description="Glycosyltransferase 2-like" evidence="1">
    <location>
        <begin position="20"/>
        <end position="153"/>
    </location>
</feature>
<gene>
    <name evidence="2" type="ORF">MAMA39_06530</name>
</gene>
<dbReference type="RefSeq" id="WP_343251398.1">
    <property type="nucleotide sequence ID" value="NZ_HG937516.1"/>
</dbReference>
<name>A0A292IIR4_9MOLU</name>
<proteinExistence type="predicted"/>
<dbReference type="AlphaFoldDB" id="A0A292IIR4"/>
<reference evidence="2 3" key="1">
    <citation type="journal article" date="2015" name="Clin. Infect. Dis.">
        <title>Genomic Investigations unmask Mycoplasma amphoriforme, a new respiratory pathogen.</title>
        <authorList>
            <person name="Gillespie S.H."/>
            <person name="Ling C.L."/>
            <person name="Oravcova K."/>
            <person name="Pinheiro M."/>
            <person name="Wells L."/>
            <person name="Bryant J.M."/>
            <person name="McHugh T.D."/>
            <person name="Bebear C."/>
            <person name="Webster D."/>
            <person name="Harris S.R."/>
            <person name="Seth-Smith H.M."/>
            <person name="Thomson N.R."/>
        </authorList>
    </citation>
    <scope>NUCLEOTIDE SEQUENCE [LARGE SCALE GENOMIC DNA]</scope>
    <source>
        <strain evidence="2 3">A39</strain>
    </source>
</reference>
<dbReference type="GO" id="GO:0016758">
    <property type="term" value="F:hexosyltransferase activity"/>
    <property type="evidence" value="ECO:0007669"/>
    <property type="project" value="UniProtKB-ARBA"/>
</dbReference>
<sequence>MNDNNIRSYELVYIKNPLVSILVPVFNHPNTIFHTLQSCLEQTYKNLEIICLASATNQKVLNILHQYEKQDSRIQVFASEKILSYQQASQDLITKSNGQYFIFLSSTSTFYKNAIKKMVEMIEQLTEVIVVSERPSLKDFANWSKLKQLFSFKHANFDRIPKQFVLNEVFDWSAMLTSKNFYMSLNPTLGSNGFFDFGLLFRMITNATHFRAGKFAVNKNQKIHPENMQQIFEEKIEFYLHLIKSTSIWLSQINTFNVDKHDFIKLRINMIKNLFSTIINWWLLFDDLTKKAIINKLKPLLDHLISTYKIDINTMEIANKRALIKFFS</sequence>
<dbReference type="Proteomes" id="UP000261764">
    <property type="component" value="Chromosome I"/>
</dbReference>
<dbReference type="Gene3D" id="3.90.550.10">
    <property type="entry name" value="Spore Coat Polysaccharide Biosynthesis Protein SpsA, Chain A"/>
    <property type="match status" value="1"/>
</dbReference>
<dbReference type="PANTHER" id="PTHR22916:SF3">
    <property type="entry name" value="UDP-GLCNAC:BETAGAL BETA-1,3-N-ACETYLGLUCOSAMINYLTRANSFERASE-LIKE PROTEIN 1"/>
    <property type="match status" value="1"/>
</dbReference>
<keyword evidence="3" id="KW-1185">Reference proteome</keyword>
<protein>
    <recommendedName>
        <fullName evidence="1">Glycosyltransferase 2-like domain-containing protein</fullName>
    </recommendedName>
</protein>
<dbReference type="Pfam" id="PF00535">
    <property type="entry name" value="Glycos_transf_2"/>
    <property type="match status" value="1"/>
</dbReference>
<dbReference type="PANTHER" id="PTHR22916">
    <property type="entry name" value="GLYCOSYLTRANSFERASE"/>
    <property type="match status" value="1"/>
</dbReference>
<accession>A0A292IIR4</accession>
<evidence type="ECO:0000259" key="1">
    <source>
        <dbReference type="Pfam" id="PF00535"/>
    </source>
</evidence>
<dbReference type="SUPFAM" id="SSF53448">
    <property type="entry name" value="Nucleotide-diphospho-sugar transferases"/>
    <property type="match status" value="1"/>
</dbReference>